<reference evidence="2 3" key="1">
    <citation type="submission" date="2020-08" db="EMBL/GenBank/DDBJ databases">
        <title>Winogradskyella ouciana sp. nov., isolated from the hadal seawater of the Mariana Trench.</title>
        <authorList>
            <person name="He X."/>
        </authorList>
    </citation>
    <scope>NUCLEOTIDE SEQUENCE [LARGE SCALE GENOMIC DNA]</scope>
    <source>
        <strain evidence="2 3">KCTC 22026</strain>
    </source>
</reference>
<dbReference type="RefSeq" id="WP_186844892.1">
    <property type="nucleotide sequence ID" value="NZ_JACOME010000001.1"/>
</dbReference>
<keyword evidence="1" id="KW-0472">Membrane</keyword>
<sequence>MTRLLIEGNGFGLFILLMIFIAIGIPIVLFVVGLLTLRENKKKAKIILIIAAVYSIISFGICGGL</sequence>
<accession>A0ABR6XZ72</accession>
<keyword evidence="1" id="KW-1133">Transmembrane helix</keyword>
<evidence type="ECO:0000256" key="1">
    <source>
        <dbReference type="SAM" id="Phobius"/>
    </source>
</evidence>
<evidence type="ECO:0000313" key="3">
    <source>
        <dbReference type="Proteomes" id="UP000607435"/>
    </source>
</evidence>
<proteinExistence type="predicted"/>
<dbReference type="Proteomes" id="UP000607435">
    <property type="component" value="Unassembled WGS sequence"/>
</dbReference>
<gene>
    <name evidence="2" type="ORF">H6H04_05365</name>
</gene>
<feature type="transmembrane region" description="Helical" evidence="1">
    <location>
        <begin position="44"/>
        <end position="61"/>
    </location>
</feature>
<comment type="caution">
    <text evidence="2">The sequence shown here is derived from an EMBL/GenBank/DDBJ whole genome shotgun (WGS) entry which is preliminary data.</text>
</comment>
<organism evidence="2 3">
    <name type="scientific">Winogradskyella echinorum</name>
    <dbReference type="NCBI Taxonomy" id="538189"/>
    <lineage>
        <taxon>Bacteria</taxon>
        <taxon>Pseudomonadati</taxon>
        <taxon>Bacteroidota</taxon>
        <taxon>Flavobacteriia</taxon>
        <taxon>Flavobacteriales</taxon>
        <taxon>Flavobacteriaceae</taxon>
        <taxon>Winogradskyella</taxon>
    </lineage>
</organism>
<evidence type="ECO:0000313" key="2">
    <source>
        <dbReference type="EMBL" id="MBC3845797.1"/>
    </source>
</evidence>
<name>A0ABR6XZ72_9FLAO</name>
<dbReference type="EMBL" id="JACOME010000001">
    <property type="protein sequence ID" value="MBC3845797.1"/>
    <property type="molecule type" value="Genomic_DNA"/>
</dbReference>
<feature type="transmembrane region" description="Helical" evidence="1">
    <location>
        <begin position="12"/>
        <end position="37"/>
    </location>
</feature>
<keyword evidence="3" id="KW-1185">Reference proteome</keyword>
<keyword evidence="1" id="KW-0812">Transmembrane</keyword>
<protein>
    <submittedName>
        <fullName evidence="2">Uncharacterized protein</fullName>
    </submittedName>
</protein>